<dbReference type="RefSeq" id="WP_349296133.1">
    <property type="nucleotide sequence ID" value="NZ_JBEDNQ010000001.1"/>
</dbReference>
<dbReference type="Proteomes" id="UP001494902">
    <property type="component" value="Unassembled WGS sequence"/>
</dbReference>
<keyword evidence="3" id="KW-1185">Reference proteome</keyword>
<sequence>MTANTTPTTTTKTPATIRDRRVLQVISGVLLGSGRSRGDGEGNGSVRSRAAPPMVSVARDGWVLELTGDGVPHPRSFGTFARVLGRYVRKRGVLTPEETVRKMTSLPASRLGLDDRGVLQVGPRPTWWCSTRRRSPTGRATPSPGIWPKECRP</sequence>
<evidence type="ECO:0000256" key="1">
    <source>
        <dbReference type="SAM" id="MobiDB-lite"/>
    </source>
</evidence>
<protein>
    <submittedName>
        <fullName evidence="2">Uncharacterized protein</fullName>
    </submittedName>
</protein>
<feature type="region of interest" description="Disordered" evidence="1">
    <location>
        <begin position="130"/>
        <end position="153"/>
    </location>
</feature>
<reference evidence="2 3" key="1">
    <citation type="submission" date="2024-03" db="EMBL/GenBank/DDBJ databases">
        <title>Draft genome sequence of Pseudonocardia nematodicida JCM 31783.</title>
        <authorList>
            <person name="Butdee W."/>
            <person name="Duangmal K."/>
        </authorList>
    </citation>
    <scope>NUCLEOTIDE SEQUENCE [LARGE SCALE GENOMIC DNA]</scope>
    <source>
        <strain evidence="2 3">JCM 31783</strain>
    </source>
</reference>
<evidence type="ECO:0000313" key="3">
    <source>
        <dbReference type="Proteomes" id="UP001494902"/>
    </source>
</evidence>
<name>A0ABV1K3K8_9PSEU</name>
<dbReference type="SUPFAM" id="SSF51556">
    <property type="entry name" value="Metallo-dependent hydrolases"/>
    <property type="match status" value="1"/>
</dbReference>
<comment type="caution">
    <text evidence="2">The sequence shown here is derived from an EMBL/GenBank/DDBJ whole genome shotgun (WGS) entry which is preliminary data.</text>
</comment>
<proteinExistence type="predicted"/>
<evidence type="ECO:0000313" key="2">
    <source>
        <dbReference type="EMBL" id="MEQ3549041.1"/>
    </source>
</evidence>
<dbReference type="InterPro" id="IPR032466">
    <property type="entry name" value="Metal_Hydrolase"/>
</dbReference>
<accession>A0ABV1K3K8</accession>
<organism evidence="2 3">
    <name type="scientific">Pseudonocardia nematodicida</name>
    <dbReference type="NCBI Taxonomy" id="1206997"/>
    <lineage>
        <taxon>Bacteria</taxon>
        <taxon>Bacillati</taxon>
        <taxon>Actinomycetota</taxon>
        <taxon>Actinomycetes</taxon>
        <taxon>Pseudonocardiales</taxon>
        <taxon>Pseudonocardiaceae</taxon>
        <taxon>Pseudonocardia</taxon>
    </lineage>
</organism>
<dbReference type="Gene3D" id="3.20.20.140">
    <property type="entry name" value="Metal-dependent hydrolases"/>
    <property type="match status" value="1"/>
</dbReference>
<dbReference type="EMBL" id="JBEDNQ010000001">
    <property type="protein sequence ID" value="MEQ3549041.1"/>
    <property type="molecule type" value="Genomic_DNA"/>
</dbReference>
<gene>
    <name evidence="2" type="ORF">WIS52_01045</name>
</gene>